<dbReference type="Proteomes" id="UP001224392">
    <property type="component" value="Unassembled WGS sequence"/>
</dbReference>
<name>A0ABQ6LUT8_9GAMM</name>
<evidence type="ECO:0000313" key="1">
    <source>
        <dbReference type="EMBL" id="GMG85797.1"/>
    </source>
</evidence>
<reference evidence="1 2" key="1">
    <citation type="submission" date="2023-04" db="EMBL/GenBank/DDBJ databases">
        <title>Marinobulbifer ophiurae gen. nov., sp. Nov., isolate from tissue of brittle star Ophioplocus japonicus.</title>
        <authorList>
            <person name="Kawano K."/>
            <person name="Sawayama S."/>
            <person name="Nakagawa S."/>
        </authorList>
    </citation>
    <scope>NUCLEOTIDE SEQUENCE [LARGE SCALE GENOMIC DNA]</scope>
    <source>
        <strain evidence="1 2">NKW57</strain>
    </source>
</reference>
<gene>
    <name evidence="1" type="ORF">MNKW57_01180</name>
</gene>
<dbReference type="RefSeq" id="WP_285762326.1">
    <property type="nucleotide sequence ID" value="NZ_BSYJ01000001.1"/>
</dbReference>
<accession>A0ABQ6LUT8</accession>
<organism evidence="1 2">
    <name type="scientific">Biformimicrobium ophioploci</name>
    <dbReference type="NCBI Taxonomy" id="3036711"/>
    <lineage>
        <taxon>Bacteria</taxon>
        <taxon>Pseudomonadati</taxon>
        <taxon>Pseudomonadota</taxon>
        <taxon>Gammaproteobacteria</taxon>
        <taxon>Cellvibrionales</taxon>
        <taxon>Microbulbiferaceae</taxon>
        <taxon>Biformimicrobium</taxon>
    </lineage>
</organism>
<comment type="caution">
    <text evidence="1">The sequence shown here is derived from an EMBL/GenBank/DDBJ whole genome shotgun (WGS) entry which is preliminary data.</text>
</comment>
<evidence type="ECO:0000313" key="2">
    <source>
        <dbReference type="Proteomes" id="UP001224392"/>
    </source>
</evidence>
<keyword evidence="2" id="KW-1185">Reference proteome</keyword>
<sequence length="562" mass="62650">MFSEMDFMLRERFKNISVQQLFERLDLPAQTQHRLEDFNHAGSDIASWIEEECHGDFNMQLALLRQFLPDLARWKASPANRMALADSLRPQVERGIEAMVVQATAQDSVPRMGQRHDLQAALTLLTWMPQIYAGICRDFTCRILPARRTHSLRLASLQCAIECLGKVVLLSARCYLPAPAGTWRRLHTLFAIATKLEIVDLPGAGPGARTARDQYLLATLFAGAEPARLHGSNQQKLIEVLCACAPLADIQATTLSGSALRVSLNQDLPPLTRSRVRYRGEPLAATMDSIEWRIDVEPIAKLLQAAEKSWPAGLPRNAQNVLLHLQRSWANSRHRTGTRHASSERCKLVTGVSHCCGYLNRISTGNITWREFLARLRESRPLGVTPVPANQVEDGLPDAGESGSAEYQRLAQHAFSARIVDSNSRGARLRTESELPSHLFVGQLLYMIAERGNRQLAFVRWISANSDSTSIGVEYIARDATPVHVAFCAGRKKSPYLEGLLIPGRASRLRQQSLLLPTPFFATGSCVEIFRKARKGSPVRRLQLTNKVTTGRALGLFLFEQR</sequence>
<protein>
    <submittedName>
        <fullName evidence="1">Uncharacterized protein</fullName>
    </submittedName>
</protein>
<proteinExistence type="predicted"/>
<dbReference type="EMBL" id="BSYJ01000001">
    <property type="protein sequence ID" value="GMG85797.1"/>
    <property type="molecule type" value="Genomic_DNA"/>
</dbReference>